<dbReference type="FunFam" id="2.60.120.10:FF:000032">
    <property type="entry name" value="Mannose-1-phosphate guanylyltransferase/mannose-6-phosphate isomerase"/>
    <property type="match status" value="1"/>
</dbReference>
<accession>A0A1H6H9Y4</accession>
<dbReference type="InterPro" id="IPR005835">
    <property type="entry name" value="NTP_transferase_dom"/>
</dbReference>
<dbReference type="InterPro" id="IPR051161">
    <property type="entry name" value="Mannose-6P_isomerase_type2"/>
</dbReference>
<gene>
    <name evidence="12" type="ORF">SAMN04244559_01281</name>
</gene>
<evidence type="ECO:0000256" key="3">
    <source>
        <dbReference type="ARBA" id="ARBA00022679"/>
    </source>
</evidence>
<dbReference type="SUPFAM" id="SSF53448">
    <property type="entry name" value="Nucleotide-diphospho-sugar transferases"/>
    <property type="match status" value="1"/>
</dbReference>
<dbReference type="InterPro" id="IPR029044">
    <property type="entry name" value="Nucleotide-diphossugar_trans"/>
</dbReference>
<feature type="domain" description="Nucleotidyl transferase" evidence="9">
    <location>
        <begin position="9"/>
        <end position="289"/>
    </location>
</feature>
<dbReference type="InterPro" id="IPR011051">
    <property type="entry name" value="RmlC_Cupin_sf"/>
</dbReference>
<dbReference type="CDD" id="cd02509">
    <property type="entry name" value="GDP-M1P_Guanylyltransferase"/>
    <property type="match status" value="1"/>
</dbReference>
<keyword evidence="4 12" id="KW-0548">Nucleotidyltransferase</keyword>
<keyword evidence="5" id="KW-0547">Nucleotide-binding</keyword>
<sequence>MSSLRPIQPVILSGGSGSRLWPMSRELHPKQLLPLHGPVSMIRATLDRVSQADRYLPPIIVTNEALRFAVAEEARIGGRSTRIVLEPCARNTAPAITAAAALAHADDPETLLLVMPSDHVIGNLAAFHALVEAAETAARQGQLVTFAMAPTRPETGYGYIRLGPPLTEGGAVHAVAAFVEKPDAARAQDFVARGDHFWNSGMFLFSARTFLDEIYRHAPEVGAAATSAVARAMVDLDFIRLDAEAFAAAPSISIDYAVMERTDRAATVRGSIGWTDVGNWNELWSIGTRDEAGNVCQGDVVALDSRDCYLRSETGLIAAVGVENLAVVVTDDAVLVVSRDRAQDVKLVVEHLRAAGRSEQVSHVQVHRPWGFFQTLHSGERFQVKRLTLKPGAKISLQKHFHRAEHWVVVNGTAQVTCGEETRIVRENESIYIPLGEVHRLENPGKIPLNVIEVQSGSYLGEDDIVRFVDTYGRG</sequence>
<reference evidence="13" key="1">
    <citation type="submission" date="2016-10" db="EMBL/GenBank/DDBJ databases">
        <authorList>
            <person name="Varghese N."/>
            <person name="Submissions S."/>
        </authorList>
    </citation>
    <scope>NUCLEOTIDE SEQUENCE [LARGE SCALE GENOMIC DNA]</scope>
    <source>
        <strain evidence="13">DSM 13234</strain>
    </source>
</reference>
<comment type="catalytic activity">
    <reaction evidence="7">
        <text>alpha-D-mannose 1-phosphate + GTP + H(+) = GDP-alpha-D-mannose + diphosphate</text>
        <dbReference type="Rhea" id="RHEA:15229"/>
        <dbReference type="ChEBI" id="CHEBI:15378"/>
        <dbReference type="ChEBI" id="CHEBI:33019"/>
        <dbReference type="ChEBI" id="CHEBI:37565"/>
        <dbReference type="ChEBI" id="CHEBI:57527"/>
        <dbReference type="ChEBI" id="CHEBI:58409"/>
        <dbReference type="EC" id="2.7.7.13"/>
    </reaction>
</comment>
<evidence type="ECO:0000256" key="2">
    <source>
        <dbReference type="ARBA" id="ARBA00012387"/>
    </source>
</evidence>
<evidence type="ECO:0000313" key="12">
    <source>
        <dbReference type="EMBL" id="SEH32611.1"/>
    </source>
</evidence>
<dbReference type="Proteomes" id="UP000182983">
    <property type="component" value="Unassembled WGS sequence"/>
</dbReference>
<feature type="domain" description="MannoseP isomerase/GMP-like beta-helix" evidence="11">
    <location>
        <begin position="298"/>
        <end position="352"/>
    </location>
</feature>
<feature type="domain" description="Mannose-6-phosphate isomerase type II C-terminal" evidence="10">
    <location>
        <begin position="356"/>
        <end position="469"/>
    </location>
</feature>
<organism evidence="12 13">
    <name type="scientific">Magnetospirillum fulvum</name>
    <name type="common">Rhodospirillum fulvum</name>
    <dbReference type="NCBI Taxonomy" id="1082"/>
    <lineage>
        <taxon>Bacteria</taxon>
        <taxon>Pseudomonadati</taxon>
        <taxon>Pseudomonadota</taxon>
        <taxon>Alphaproteobacteria</taxon>
        <taxon>Rhodospirillales</taxon>
        <taxon>Rhodospirillaceae</taxon>
        <taxon>Magnetospirillum</taxon>
    </lineage>
</organism>
<name>A0A1H6H9Y4_MAGFU</name>
<dbReference type="CDD" id="cd02213">
    <property type="entry name" value="cupin_PMI_typeII_C"/>
    <property type="match status" value="1"/>
</dbReference>
<proteinExistence type="inferred from homology"/>
<dbReference type="EMBL" id="FNWO01000004">
    <property type="protein sequence ID" value="SEH32611.1"/>
    <property type="molecule type" value="Genomic_DNA"/>
</dbReference>
<dbReference type="GO" id="GO:0005525">
    <property type="term" value="F:GTP binding"/>
    <property type="evidence" value="ECO:0007669"/>
    <property type="project" value="UniProtKB-KW"/>
</dbReference>
<evidence type="ECO:0000256" key="7">
    <source>
        <dbReference type="ARBA" id="ARBA00047343"/>
    </source>
</evidence>
<dbReference type="Gene3D" id="2.60.120.10">
    <property type="entry name" value="Jelly Rolls"/>
    <property type="match status" value="1"/>
</dbReference>
<dbReference type="OrthoDB" id="9806359at2"/>
<keyword evidence="13" id="KW-1185">Reference proteome</keyword>
<dbReference type="NCBIfam" id="TIGR01479">
    <property type="entry name" value="GMP_PMI"/>
    <property type="match status" value="1"/>
</dbReference>
<keyword evidence="6" id="KW-0342">GTP-binding</keyword>
<evidence type="ECO:0000256" key="4">
    <source>
        <dbReference type="ARBA" id="ARBA00022695"/>
    </source>
</evidence>
<evidence type="ECO:0000256" key="1">
    <source>
        <dbReference type="ARBA" id="ARBA00006115"/>
    </source>
</evidence>
<dbReference type="Pfam" id="PF01050">
    <property type="entry name" value="MannoseP_isomer"/>
    <property type="match status" value="1"/>
</dbReference>
<dbReference type="PANTHER" id="PTHR46390:SF1">
    <property type="entry name" value="MANNOSE-1-PHOSPHATE GUANYLYLTRANSFERASE"/>
    <property type="match status" value="1"/>
</dbReference>
<evidence type="ECO:0000256" key="8">
    <source>
        <dbReference type="RuleBase" id="RU004190"/>
    </source>
</evidence>
<evidence type="ECO:0000259" key="10">
    <source>
        <dbReference type="Pfam" id="PF01050"/>
    </source>
</evidence>
<dbReference type="Pfam" id="PF22640">
    <property type="entry name" value="ManC_GMP_beta-helix"/>
    <property type="match status" value="1"/>
</dbReference>
<evidence type="ECO:0000259" key="9">
    <source>
        <dbReference type="Pfam" id="PF00483"/>
    </source>
</evidence>
<dbReference type="PANTHER" id="PTHR46390">
    <property type="entry name" value="MANNOSE-1-PHOSPHATE GUANYLYLTRANSFERASE"/>
    <property type="match status" value="1"/>
</dbReference>
<keyword evidence="3 12" id="KW-0808">Transferase</keyword>
<evidence type="ECO:0000259" key="11">
    <source>
        <dbReference type="Pfam" id="PF22640"/>
    </source>
</evidence>
<dbReference type="InterPro" id="IPR006375">
    <property type="entry name" value="Man1P_GuaTrfase/Man6P_Isoase"/>
</dbReference>
<dbReference type="SUPFAM" id="SSF51182">
    <property type="entry name" value="RmlC-like cupins"/>
    <property type="match status" value="1"/>
</dbReference>
<evidence type="ECO:0000256" key="5">
    <source>
        <dbReference type="ARBA" id="ARBA00022741"/>
    </source>
</evidence>
<dbReference type="FunFam" id="3.90.550.10:FF:000046">
    <property type="entry name" value="Mannose-1-phosphate guanylyltransferase (GDP)"/>
    <property type="match status" value="1"/>
</dbReference>
<dbReference type="AlphaFoldDB" id="A0A1H6H9Y4"/>
<dbReference type="InterPro" id="IPR049577">
    <property type="entry name" value="GMPP_N"/>
</dbReference>
<evidence type="ECO:0000313" key="13">
    <source>
        <dbReference type="Proteomes" id="UP000182983"/>
    </source>
</evidence>
<dbReference type="Gene3D" id="3.90.550.10">
    <property type="entry name" value="Spore Coat Polysaccharide Biosynthesis Protein SpsA, Chain A"/>
    <property type="match status" value="1"/>
</dbReference>
<dbReference type="GO" id="GO:0000271">
    <property type="term" value="P:polysaccharide biosynthetic process"/>
    <property type="evidence" value="ECO:0007669"/>
    <property type="project" value="InterPro"/>
</dbReference>
<comment type="similarity">
    <text evidence="1 8">Belongs to the mannose-6-phosphate isomerase type 2 family.</text>
</comment>
<dbReference type="InterPro" id="IPR014710">
    <property type="entry name" value="RmlC-like_jellyroll"/>
</dbReference>
<dbReference type="GO" id="GO:0009298">
    <property type="term" value="P:GDP-mannose biosynthetic process"/>
    <property type="evidence" value="ECO:0007669"/>
    <property type="project" value="TreeGrafter"/>
</dbReference>
<dbReference type="GO" id="GO:0004475">
    <property type="term" value="F:mannose-1-phosphate guanylyltransferase (GTP) activity"/>
    <property type="evidence" value="ECO:0007669"/>
    <property type="project" value="UniProtKB-EC"/>
</dbReference>
<protein>
    <recommendedName>
        <fullName evidence="2">mannose-1-phosphate guanylyltransferase</fullName>
        <ecNumber evidence="2">2.7.7.13</ecNumber>
    </recommendedName>
</protein>
<dbReference type="Pfam" id="PF00483">
    <property type="entry name" value="NTP_transferase"/>
    <property type="match status" value="1"/>
</dbReference>
<evidence type="ECO:0000256" key="6">
    <source>
        <dbReference type="ARBA" id="ARBA00023134"/>
    </source>
</evidence>
<dbReference type="InterPro" id="IPR054566">
    <property type="entry name" value="ManC/GMP-like_b-helix"/>
</dbReference>
<dbReference type="EC" id="2.7.7.13" evidence="2"/>
<dbReference type="InterPro" id="IPR001538">
    <property type="entry name" value="Man6P_isomerase-2_C"/>
</dbReference>